<reference evidence="2" key="1">
    <citation type="submission" date="2021-02" db="EMBL/GenBank/DDBJ databases">
        <authorList>
            <person name="Nowell W R."/>
        </authorList>
    </citation>
    <scope>NUCLEOTIDE SEQUENCE</scope>
</reference>
<comment type="caution">
    <text evidence="2">The sequence shown here is derived from an EMBL/GenBank/DDBJ whole genome shotgun (WGS) entry which is preliminary data.</text>
</comment>
<proteinExistence type="predicted"/>
<gene>
    <name evidence="2" type="ORF">GIL414_LOCUS65578</name>
</gene>
<dbReference type="Proteomes" id="UP000681720">
    <property type="component" value="Unassembled WGS sequence"/>
</dbReference>
<dbReference type="EMBL" id="CAJOBJ010296662">
    <property type="protein sequence ID" value="CAF5158559.1"/>
    <property type="molecule type" value="Genomic_DNA"/>
</dbReference>
<evidence type="ECO:0000313" key="2">
    <source>
        <dbReference type="EMBL" id="CAF5158559.1"/>
    </source>
</evidence>
<accession>A0A8S3GA65</accession>
<name>A0A8S3GA65_9BILA</name>
<feature type="region of interest" description="Disordered" evidence="1">
    <location>
        <begin position="1"/>
        <end position="45"/>
    </location>
</feature>
<protein>
    <submittedName>
        <fullName evidence="2">Uncharacterized protein</fullName>
    </submittedName>
</protein>
<feature type="non-terminal residue" evidence="2">
    <location>
        <position position="1"/>
    </location>
</feature>
<evidence type="ECO:0000256" key="1">
    <source>
        <dbReference type="SAM" id="MobiDB-lite"/>
    </source>
</evidence>
<sequence length="45" mass="5089">ADYSIPSENETDLSSDSDDGIEDEEENTFEDESDDDDSIRDDEDL</sequence>
<organism evidence="2 3">
    <name type="scientific">Rotaria magnacalcarata</name>
    <dbReference type="NCBI Taxonomy" id="392030"/>
    <lineage>
        <taxon>Eukaryota</taxon>
        <taxon>Metazoa</taxon>
        <taxon>Spiralia</taxon>
        <taxon>Gnathifera</taxon>
        <taxon>Rotifera</taxon>
        <taxon>Eurotatoria</taxon>
        <taxon>Bdelloidea</taxon>
        <taxon>Philodinida</taxon>
        <taxon>Philodinidae</taxon>
        <taxon>Rotaria</taxon>
    </lineage>
</organism>
<feature type="non-terminal residue" evidence="2">
    <location>
        <position position="45"/>
    </location>
</feature>
<feature type="compositionally biased region" description="Acidic residues" evidence="1">
    <location>
        <begin position="9"/>
        <end position="45"/>
    </location>
</feature>
<dbReference type="AlphaFoldDB" id="A0A8S3GA65"/>
<evidence type="ECO:0000313" key="3">
    <source>
        <dbReference type="Proteomes" id="UP000681720"/>
    </source>
</evidence>